<accession>A0AAN8RJ82</accession>
<dbReference type="EMBL" id="JAVHJM010000011">
    <property type="protein sequence ID" value="KAK6502349.1"/>
    <property type="molecule type" value="Genomic_DNA"/>
</dbReference>
<dbReference type="Pfam" id="PF12937">
    <property type="entry name" value="F-box-like"/>
    <property type="match status" value="1"/>
</dbReference>
<dbReference type="Gene3D" id="1.20.1280.50">
    <property type="match status" value="1"/>
</dbReference>
<organism evidence="2 3">
    <name type="scientific">Arthrobotrys conoides</name>
    <dbReference type="NCBI Taxonomy" id="74498"/>
    <lineage>
        <taxon>Eukaryota</taxon>
        <taxon>Fungi</taxon>
        <taxon>Dikarya</taxon>
        <taxon>Ascomycota</taxon>
        <taxon>Pezizomycotina</taxon>
        <taxon>Orbiliomycetes</taxon>
        <taxon>Orbiliales</taxon>
        <taxon>Orbiliaceae</taxon>
        <taxon>Arthrobotrys</taxon>
    </lineage>
</organism>
<dbReference type="CDD" id="cd09917">
    <property type="entry name" value="F-box_SF"/>
    <property type="match status" value="1"/>
</dbReference>
<evidence type="ECO:0000259" key="1">
    <source>
        <dbReference type="SMART" id="SM00256"/>
    </source>
</evidence>
<protein>
    <recommendedName>
        <fullName evidence="1">F-box domain-containing protein</fullName>
    </recommendedName>
</protein>
<name>A0AAN8RJ82_9PEZI</name>
<proteinExistence type="predicted"/>
<evidence type="ECO:0000313" key="2">
    <source>
        <dbReference type="EMBL" id="KAK6502349.1"/>
    </source>
</evidence>
<sequence>MATIKSLPLDLHIQILSLITSFYDRTNVSQVCKRWHKIISETNSNQKVKYTYSPVPGSKYQTPVHNLLQLYSEDYVGTTTAAGRATGLRGIVFGCVVENSATKEYFIHDGFSTEEGVKTETNPTRLNISSFNYLNDLVCKQPSNDSHSQSTPWEAPQEYKSIIDDYDSDERLSSNPASNVIKLAFDISCTFGNQPDEYYTRKLKKRIQDKISIHETTTIRELVERSRRRVKDALKRAKLQISEPYELRFEVRSYNYGGEDDCFLKLSVNIYHEDGDYIKGNPFRLMRATRNRLSRSEFHMPDYIL</sequence>
<dbReference type="Proteomes" id="UP001307849">
    <property type="component" value="Unassembled WGS sequence"/>
</dbReference>
<reference evidence="2 3" key="1">
    <citation type="submission" date="2019-10" db="EMBL/GenBank/DDBJ databases">
        <authorList>
            <person name="Palmer J.M."/>
        </authorList>
    </citation>
    <scope>NUCLEOTIDE SEQUENCE [LARGE SCALE GENOMIC DNA]</scope>
    <source>
        <strain evidence="2 3">TWF506</strain>
    </source>
</reference>
<gene>
    <name evidence="2" type="ORF">TWF506_002930</name>
</gene>
<feature type="domain" description="F-box" evidence="1">
    <location>
        <begin position="7"/>
        <end position="48"/>
    </location>
</feature>
<keyword evidence="3" id="KW-1185">Reference proteome</keyword>
<dbReference type="AlphaFoldDB" id="A0AAN8RJ82"/>
<dbReference type="InterPro" id="IPR001810">
    <property type="entry name" value="F-box_dom"/>
</dbReference>
<dbReference type="InterPro" id="IPR036047">
    <property type="entry name" value="F-box-like_dom_sf"/>
</dbReference>
<dbReference type="SUPFAM" id="SSF81383">
    <property type="entry name" value="F-box domain"/>
    <property type="match status" value="1"/>
</dbReference>
<dbReference type="SMART" id="SM00256">
    <property type="entry name" value="FBOX"/>
    <property type="match status" value="1"/>
</dbReference>
<comment type="caution">
    <text evidence="2">The sequence shown here is derived from an EMBL/GenBank/DDBJ whole genome shotgun (WGS) entry which is preliminary data.</text>
</comment>
<evidence type="ECO:0000313" key="3">
    <source>
        <dbReference type="Proteomes" id="UP001307849"/>
    </source>
</evidence>